<organism evidence="1 2">
    <name type="scientific">Rhododendron griersonianum</name>
    <dbReference type="NCBI Taxonomy" id="479676"/>
    <lineage>
        <taxon>Eukaryota</taxon>
        <taxon>Viridiplantae</taxon>
        <taxon>Streptophyta</taxon>
        <taxon>Embryophyta</taxon>
        <taxon>Tracheophyta</taxon>
        <taxon>Spermatophyta</taxon>
        <taxon>Magnoliopsida</taxon>
        <taxon>eudicotyledons</taxon>
        <taxon>Gunneridae</taxon>
        <taxon>Pentapetalae</taxon>
        <taxon>asterids</taxon>
        <taxon>Ericales</taxon>
        <taxon>Ericaceae</taxon>
        <taxon>Ericoideae</taxon>
        <taxon>Rhodoreae</taxon>
        <taxon>Rhododendron</taxon>
    </lineage>
</organism>
<accession>A0AAV6LAN0</accession>
<evidence type="ECO:0000313" key="1">
    <source>
        <dbReference type="EMBL" id="KAG5561781.1"/>
    </source>
</evidence>
<keyword evidence="2" id="KW-1185">Reference proteome</keyword>
<evidence type="ECO:0000313" key="2">
    <source>
        <dbReference type="Proteomes" id="UP000823749"/>
    </source>
</evidence>
<protein>
    <submittedName>
        <fullName evidence="1">Uncharacterized protein</fullName>
    </submittedName>
</protein>
<sequence>MVIQIPGYTIITCCFLCESSGKDSVRGIWTTTAGFPRRALAFYNYWNSARRRKGGDRIAMNKMDLQIP</sequence>
<dbReference type="Proteomes" id="UP000823749">
    <property type="component" value="Chromosome 2"/>
</dbReference>
<gene>
    <name evidence="1" type="ORF">RHGRI_004727</name>
</gene>
<comment type="caution">
    <text evidence="1">The sequence shown here is derived from an EMBL/GenBank/DDBJ whole genome shotgun (WGS) entry which is preliminary data.</text>
</comment>
<proteinExistence type="predicted"/>
<dbReference type="EMBL" id="JACTNZ010000002">
    <property type="protein sequence ID" value="KAG5561781.1"/>
    <property type="molecule type" value="Genomic_DNA"/>
</dbReference>
<reference evidence="1" key="1">
    <citation type="submission" date="2020-08" db="EMBL/GenBank/DDBJ databases">
        <title>Plant Genome Project.</title>
        <authorList>
            <person name="Zhang R.-G."/>
        </authorList>
    </citation>
    <scope>NUCLEOTIDE SEQUENCE</scope>
    <source>
        <strain evidence="1">WSP0</strain>
        <tissue evidence="1">Leaf</tissue>
    </source>
</reference>
<dbReference type="AlphaFoldDB" id="A0AAV6LAN0"/>
<name>A0AAV6LAN0_9ERIC</name>